<organism evidence="9 10">
    <name type="scientific">Latimeria chalumnae</name>
    <name type="common">Coelacanth</name>
    <dbReference type="NCBI Taxonomy" id="7897"/>
    <lineage>
        <taxon>Eukaryota</taxon>
        <taxon>Metazoa</taxon>
        <taxon>Chordata</taxon>
        <taxon>Craniata</taxon>
        <taxon>Vertebrata</taxon>
        <taxon>Euteleostomi</taxon>
        <taxon>Coelacanthiformes</taxon>
        <taxon>Coelacanthidae</taxon>
        <taxon>Latimeria</taxon>
    </lineage>
</organism>
<feature type="compositionally biased region" description="Polar residues" evidence="7">
    <location>
        <begin position="426"/>
        <end position="460"/>
    </location>
</feature>
<keyword evidence="4 8" id="KW-1133">Transmembrane helix</keyword>
<dbReference type="EMBL" id="AFYH01149530">
    <property type="status" value="NOT_ANNOTATED_CDS"/>
    <property type="molecule type" value="Genomic_DNA"/>
</dbReference>
<keyword evidence="5 8" id="KW-0472">Membrane</keyword>
<dbReference type="Gene3D" id="3.40.50.1820">
    <property type="entry name" value="alpha/beta hydrolase"/>
    <property type="match status" value="1"/>
</dbReference>
<dbReference type="EMBL" id="AFYH01149523">
    <property type="status" value="NOT_ANNOTATED_CDS"/>
    <property type="molecule type" value="Genomic_DNA"/>
</dbReference>
<dbReference type="SUPFAM" id="SSF53474">
    <property type="entry name" value="alpha/beta-Hydrolases"/>
    <property type="match status" value="1"/>
</dbReference>
<keyword evidence="6" id="KW-0175">Coiled coil</keyword>
<comment type="subcellular location">
    <subcellularLocation>
        <location evidence="1">Membrane</location>
        <topology evidence="1">Multi-pass membrane protein</topology>
    </subcellularLocation>
</comment>
<dbReference type="EMBL" id="AFYH01149531">
    <property type="status" value="NOT_ANNOTATED_CDS"/>
    <property type="molecule type" value="Genomic_DNA"/>
</dbReference>
<dbReference type="Pfam" id="PF05277">
    <property type="entry name" value="DUF726"/>
    <property type="match status" value="2"/>
</dbReference>
<dbReference type="EMBL" id="AFYH01149524">
    <property type="status" value="NOT_ANNOTATED_CDS"/>
    <property type="molecule type" value="Genomic_DNA"/>
</dbReference>
<evidence type="ECO:0000256" key="2">
    <source>
        <dbReference type="ARBA" id="ARBA00009824"/>
    </source>
</evidence>
<dbReference type="eggNOG" id="KOG2385">
    <property type="taxonomic scope" value="Eukaryota"/>
</dbReference>
<dbReference type="EMBL" id="AFYH01149525">
    <property type="status" value="NOT_ANNOTATED_CDS"/>
    <property type="molecule type" value="Genomic_DNA"/>
</dbReference>
<dbReference type="EMBL" id="AFYH01149532">
    <property type="status" value="NOT_ANNOTATED_CDS"/>
    <property type="molecule type" value="Genomic_DNA"/>
</dbReference>
<reference evidence="9" key="2">
    <citation type="submission" date="2025-08" db="UniProtKB">
        <authorList>
            <consortium name="Ensembl"/>
        </authorList>
    </citation>
    <scope>IDENTIFICATION</scope>
</reference>
<dbReference type="EMBL" id="AFYH01149529">
    <property type="status" value="NOT_ANNOTATED_CDS"/>
    <property type="molecule type" value="Genomic_DNA"/>
</dbReference>
<dbReference type="FunCoup" id="H3AUM4">
    <property type="interactions" value="88"/>
</dbReference>
<keyword evidence="10" id="KW-1185">Reference proteome</keyword>
<dbReference type="AlphaFoldDB" id="H3AUM4"/>
<feature type="transmembrane region" description="Helical" evidence="8">
    <location>
        <begin position="83"/>
        <end position="104"/>
    </location>
</feature>
<reference evidence="9" key="3">
    <citation type="submission" date="2025-09" db="UniProtKB">
        <authorList>
            <consortium name="Ensembl"/>
        </authorList>
    </citation>
    <scope>IDENTIFICATION</scope>
</reference>
<keyword evidence="3 8" id="KW-0812">Transmembrane</keyword>
<dbReference type="InParanoid" id="H3AUM4"/>
<dbReference type="InterPro" id="IPR007941">
    <property type="entry name" value="DUF726"/>
</dbReference>
<feature type="coiled-coil region" evidence="6">
    <location>
        <begin position="33"/>
        <end position="60"/>
    </location>
</feature>
<feature type="transmembrane region" description="Helical" evidence="8">
    <location>
        <begin position="111"/>
        <end position="132"/>
    </location>
</feature>
<sequence>GYYDARARVLICHIAWLLRVPFEELEVFEESLIESLKEQKQEQSEEMEKARKKKETKKKVKRYLLIGLATVGGGTLIGVTGGLAAPLVAAGTAAIIGTAGAAALGSTAGIVIMASLFGAAGAGLTGSFIVPWSNLAHSSEQYCLAWESKYLMALGNGLEYMLNGILSQVTQEALKLTVLSGILTALAWPSSILTVSSVIDNPWGVCLSRSAEVGKHLADLLLRRQQGNRPVSLIGFSLGARVIYFCLQELAREKGCEGIIQDVVLLGAPVEGAVKYWKPLTKVVAGKIINGYCRGDWLLKFVYRTSSVKIDIAGLQPIDLDDRRMTNVDLTPIVNGHLDYMKKIDTILDAVGVRTKESCAKGIWCINPFLNQSEEASEEGEKQQENTAAKTEMTEETNDHSSQVPDDVSNWGLVQATHTDSDGKVSMSSAQRNSSPVDENLVSTNKPTPAMSSDGSQSGSGVPARPISGLF</sequence>
<comment type="similarity">
    <text evidence="2">Belongs to the TMCO4 family.</text>
</comment>
<dbReference type="EMBL" id="AFYH01149526">
    <property type="status" value="NOT_ANNOTATED_CDS"/>
    <property type="molecule type" value="Genomic_DNA"/>
</dbReference>
<dbReference type="GeneTree" id="ENSGT00390000001400"/>
<feature type="transmembrane region" description="Helical" evidence="8">
    <location>
        <begin position="60"/>
        <end position="77"/>
    </location>
</feature>
<dbReference type="EMBL" id="AFYH01149527">
    <property type="status" value="NOT_ANNOTATED_CDS"/>
    <property type="molecule type" value="Genomic_DNA"/>
</dbReference>
<dbReference type="HOGENOM" id="CLU_016865_3_1_1"/>
<dbReference type="EMBL" id="AFYH01149528">
    <property type="status" value="NOT_ANNOTATED_CDS"/>
    <property type="molecule type" value="Genomic_DNA"/>
</dbReference>
<dbReference type="STRING" id="7897.ENSLACP00000013345"/>
<evidence type="ECO:0000256" key="3">
    <source>
        <dbReference type="ARBA" id="ARBA00022692"/>
    </source>
</evidence>
<dbReference type="PANTHER" id="PTHR17920">
    <property type="entry name" value="TRANSMEMBRANE AND COILED-COIL DOMAIN-CONTAINING PROTEIN 4 TMCO4"/>
    <property type="match status" value="1"/>
</dbReference>
<proteinExistence type="inferred from homology"/>
<accession>H3AUM4</accession>
<dbReference type="Proteomes" id="UP000008672">
    <property type="component" value="Unassembled WGS sequence"/>
</dbReference>
<dbReference type="InterPro" id="IPR029058">
    <property type="entry name" value="AB_hydrolase_fold"/>
</dbReference>
<name>H3AUM4_LATCH</name>
<evidence type="ECO:0000256" key="8">
    <source>
        <dbReference type="SAM" id="Phobius"/>
    </source>
</evidence>
<evidence type="ECO:0000256" key="4">
    <source>
        <dbReference type="ARBA" id="ARBA00022989"/>
    </source>
</evidence>
<evidence type="ECO:0000313" key="10">
    <source>
        <dbReference type="Proteomes" id="UP000008672"/>
    </source>
</evidence>
<feature type="region of interest" description="Disordered" evidence="7">
    <location>
        <begin position="375"/>
        <end position="471"/>
    </location>
</feature>
<gene>
    <name evidence="9" type="primary">TMCO4</name>
</gene>
<protein>
    <submittedName>
        <fullName evidence="9">Transmembrane and coiled-coil domains 4</fullName>
    </submittedName>
</protein>
<evidence type="ECO:0000256" key="6">
    <source>
        <dbReference type="SAM" id="Coils"/>
    </source>
</evidence>
<reference evidence="10" key="1">
    <citation type="submission" date="2011-08" db="EMBL/GenBank/DDBJ databases">
        <title>The draft genome of Latimeria chalumnae.</title>
        <authorList>
            <person name="Di Palma F."/>
            <person name="Alfoldi J."/>
            <person name="Johnson J."/>
            <person name="Berlin A."/>
            <person name="Gnerre S."/>
            <person name="Jaffe D."/>
            <person name="MacCallum I."/>
            <person name="Young S."/>
            <person name="Walker B.J."/>
            <person name="Lander E."/>
            <person name="Lindblad-Toh K."/>
        </authorList>
    </citation>
    <scope>NUCLEOTIDE SEQUENCE [LARGE SCALE GENOMIC DNA]</scope>
    <source>
        <strain evidence="10">Wild caught</strain>
    </source>
</reference>
<dbReference type="GO" id="GO:0016020">
    <property type="term" value="C:membrane"/>
    <property type="evidence" value="ECO:0007669"/>
    <property type="project" value="UniProtKB-SubCell"/>
</dbReference>
<dbReference type="Bgee" id="ENSLACG00000011750">
    <property type="expression patterns" value="Expressed in chordate pharynx and 5 other cell types or tissues"/>
</dbReference>
<dbReference type="PANTHER" id="PTHR17920:SF3">
    <property type="entry name" value="TRANSMEMBRANE AND COILED-COIL DOMAIN-CONTAINING PROTEIN 4"/>
    <property type="match status" value="1"/>
</dbReference>
<evidence type="ECO:0000256" key="7">
    <source>
        <dbReference type="SAM" id="MobiDB-lite"/>
    </source>
</evidence>
<evidence type="ECO:0000313" key="9">
    <source>
        <dbReference type="Ensembl" id="ENSLACP00000013345.1"/>
    </source>
</evidence>
<dbReference type="Ensembl" id="ENSLACT00000013441.1">
    <property type="protein sequence ID" value="ENSLACP00000013345.1"/>
    <property type="gene ID" value="ENSLACG00000011750.1"/>
</dbReference>
<evidence type="ECO:0000256" key="1">
    <source>
        <dbReference type="ARBA" id="ARBA00004141"/>
    </source>
</evidence>
<evidence type="ECO:0000256" key="5">
    <source>
        <dbReference type="ARBA" id="ARBA00023136"/>
    </source>
</evidence>